<dbReference type="RefSeq" id="WP_085921559.1">
    <property type="nucleotide sequence ID" value="NZ_ASYR01000010.1"/>
</dbReference>
<keyword evidence="1" id="KW-0723">Serine/threonine-protein kinase</keyword>
<evidence type="ECO:0000256" key="1">
    <source>
        <dbReference type="ARBA" id="ARBA00022527"/>
    </source>
</evidence>
<dbReference type="Pfam" id="PF13581">
    <property type="entry name" value="HATPase_c_2"/>
    <property type="match status" value="1"/>
</dbReference>
<name>A0A1Y2NQ31_STRFR</name>
<reference evidence="3 4" key="1">
    <citation type="submission" date="2016-09" db="EMBL/GenBank/DDBJ databases">
        <title>Streptomyces fradiae DSM40063, a candidate organism with high potential of specific P450 cytochromes.</title>
        <authorList>
            <person name="Grumaz C."/>
            <person name="Vainshtein Y."/>
            <person name="Kirstahler P."/>
            <person name="Sohn K."/>
        </authorList>
    </citation>
    <scope>NUCLEOTIDE SEQUENCE [LARGE SCALE GENOMIC DNA]</scope>
    <source>
        <strain evidence="3 4">DSM 40063</strain>
    </source>
</reference>
<keyword evidence="1" id="KW-0418">Kinase</keyword>
<dbReference type="InterPro" id="IPR003594">
    <property type="entry name" value="HATPase_dom"/>
</dbReference>
<sequence length="158" mass="16914">MEPSPLDEDRTVPKRERVETTVALDGDGTCIARARDLAAAFLTRVQAQEGLPVSERALHITQLVVSELVTNACKYAPGPVLMDLRIVGDLVEVSVWDSDPVLPVAKAADAGRVGQHGLEIVMALVQGFETQKEPVGKRVIARVALFDDDPPAGPPSAR</sequence>
<proteinExistence type="predicted"/>
<gene>
    <name evidence="3" type="ORF">BG846_04741</name>
</gene>
<dbReference type="PANTHER" id="PTHR35526">
    <property type="entry name" value="ANTI-SIGMA-F FACTOR RSBW-RELATED"/>
    <property type="match status" value="1"/>
</dbReference>
<comment type="caution">
    <text evidence="3">The sequence shown here is derived from an EMBL/GenBank/DDBJ whole genome shotgun (WGS) entry which is preliminary data.</text>
</comment>
<dbReference type="Gene3D" id="3.30.565.10">
    <property type="entry name" value="Histidine kinase-like ATPase, C-terminal domain"/>
    <property type="match status" value="1"/>
</dbReference>
<dbReference type="Proteomes" id="UP000194318">
    <property type="component" value="Unassembled WGS sequence"/>
</dbReference>
<dbReference type="GeneID" id="91401516"/>
<dbReference type="InterPro" id="IPR036890">
    <property type="entry name" value="HATPase_C_sf"/>
</dbReference>
<dbReference type="CDD" id="cd16936">
    <property type="entry name" value="HATPase_RsbW-like"/>
    <property type="match status" value="1"/>
</dbReference>
<organism evidence="3 4">
    <name type="scientific">Streptomyces fradiae ATCC 10745 = DSM 40063</name>
    <dbReference type="NCBI Taxonomy" id="1319510"/>
    <lineage>
        <taxon>Bacteria</taxon>
        <taxon>Bacillati</taxon>
        <taxon>Actinomycetota</taxon>
        <taxon>Actinomycetes</taxon>
        <taxon>Kitasatosporales</taxon>
        <taxon>Streptomycetaceae</taxon>
        <taxon>Streptomyces</taxon>
    </lineage>
</organism>
<accession>A0A1Y2NQ31</accession>
<protein>
    <recommendedName>
        <fullName evidence="2">Histidine kinase/HSP90-like ATPase domain-containing protein</fullName>
    </recommendedName>
</protein>
<dbReference type="AlphaFoldDB" id="A0A1Y2NQ31"/>
<dbReference type="SUPFAM" id="SSF55874">
    <property type="entry name" value="ATPase domain of HSP90 chaperone/DNA topoisomerase II/histidine kinase"/>
    <property type="match status" value="1"/>
</dbReference>
<evidence type="ECO:0000313" key="4">
    <source>
        <dbReference type="Proteomes" id="UP000194318"/>
    </source>
</evidence>
<keyword evidence="1" id="KW-0808">Transferase</keyword>
<dbReference type="InterPro" id="IPR050267">
    <property type="entry name" value="Anti-sigma-factor_SerPK"/>
</dbReference>
<evidence type="ECO:0000259" key="2">
    <source>
        <dbReference type="Pfam" id="PF13581"/>
    </source>
</evidence>
<evidence type="ECO:0000313" key="3">
    <source>
        <dbReference type="EMBL" id="OSY49602.1"/>
    </source>
</evidence>
<dbReference type="PANTHER" id="PTHR35526:SF3">
    <property type="entry name" value="ANTI-SIGMA-F FACTOR RSBW"/>
    <property type="match status" value="1"/>
</dbReference>
<feature type="domain" description="Histidine kinase/HSP90-like ATPase" evidence="2">
    <location>
        <begin position="38"/>
        <end position="142"/>
    </location>
</feature>
<dbReference type="GO" id="GO:0004674">
    <property type="term" value="F:protein serine/threonine kinase activity"/>
    <property type="evidence" value="ECO:0007669"/>
    <property type="project" value="UniProtKB-KW"/>
</dbReference>
<dbReference type="EMBL" id="MIFZ01000315">
    <property type="protein sequence ID" value="OSY49602.1"/>
    <property type="molecule type" value="Genomic_DNA"/>
</dbReference>